<protein>
    <submittedName>
        <fullName evidence="1">Uncharacterized protein</fullName>
    </submittedName>
</protein>
<proteinExistence type="predicted"/>
<accession>A0A820FKQ7</accession>
<dbReference type="AlphaFoldDB" id="A0A820FKQ7"/>
<evidence type="ECO:0000313" key="1">
    <source>
        <dbReference type="EMBL" id="CAF4262597.1"/>
    </source>
</evidence>
<organism evidence="1 2">
    <name type="scientific">Adineta steineri</name>
    <dbReference type="NCBI Taxonomy" id="433720"/>
    <lineage>
        <taxon>Eukaryota</taxon>
        <taxon>Metazoa</taxon>
        <taxon>Spiralia</taxon>
        <taxon>Gnathifera</taxon>
        <taxon>Rotifera</taxon>
        <taxon>Eurotatoria</taxon>
        <taxon>Bdelloidea</taxon>
        <taxon>Adinetida</taxon>
        <taxon>Adinetidae</taxon>
        <taxon>Adineta</taxon>
    </lineage>
</organism>
<evidence type="ECO:0000313" key="2">
    <source>
        <dbReference type="Proteomes" id="UP000663868"/>
    </source>
</evidence>
<name>A0A820FKQ7_9BILA</name>
<reference evidence="1" key="1">
    <citation type="submission" date="2021-02" db="EMBL/GenBank/DDBJ databases">
        <authorList>
            <person name="Nowell W R."/>
        </authorList>
    </citation>
    <scope>NUCLEOTIDE SEQUENCE</scope>
</reference>
<gene>
    <name evidence="1" type="ORF">KXQ929_LOCUS43430</name>
</gene>
<sequence>LKTTYATVFNDTVPSSTFTLTSPFSRYTSTPSVFP</sequence>
<comment type="caution">
    <text evidence="1">The sequence shown here is derived from an EMBL/GenBank/DDBJ whole genome shotgun (WGS) entry which is preliminary data.</text>
</comment>
<dbReference type="Proteomes" id="UP000663868">
    <property type="component" value="Unassembled WGS sequence"/>
</dbReference>
<feature type="non-terminal residue" evidence="1">
    <location>
        <position position="1"/>
    </location>
</feature>
<dbReference type="EMBL" id="CAJOBB010011549">
    <property type="protein sequence ID" value="CAF4262597.1"/>
    <property type="molecule type" value="Genomic_DNA"/>
</dbReference>